<dbReference type="Proteomes" id="UP000499080">
    <property type="component" value="Unassembled WGS sequence"/>
</dbReference>
<evidence type="ECO:0008006" key="3">
    <source>
        <dbReference type="Google" id="ProtNLM"/>
    </source>
</evidence>
<evidence type="ECO:0000313" key="2">
    <source>
        <dbReference type="Proteomes" id="UP000499080"/>
    </source>
</evidence>
<sequence>MQRNSVTMSKRHKETIGTECTISPETLTCFYTMLNKFYNHANQEISISNLILHRNHYFSDPLQQSNLFADFYSDSDNLHEPIPLDLFGEKIPSLNKSITLQGVERAIRQSRNSTPGADGIPANWFKKLNYADISKITSIFQDIFSTFCIPSQRKHSLIVLIPKPSKVKTKLNSYRPIALTSVFSKIIEKIIGNRIIQHLTINKKISPS</sequence>
<organism evidence="1 2">
    <name type="scientific">Araneus ventricosus</name>
    <name type="common">Orbweaver spider</name>
    <name type="synonym">Epeira ventricosa</name>
    <dbReference type="NCBI Taxonomy" id="182803"/>
    <lineage>
        <taxon>Eukaryota</taxon>
        <taxon>Metazoa</taxon>
        <taxon>Ecdysozoa</taxon>
        <taxon>Arthropoda</taxon>
        <taxon>Chelicerata</taxon>
        <taxon>Arachnida</taxon>
        <taxon>Araneae</taxon>
        <taxon>Araneomorphae</taxon>
        <taxon>Entelegynae</taxon>
        <taxon>Araneoidea</taxon>
        <taxon>Araneidae</taxon>
        <taxon>Araneus</taxon>
    </lineage>
</organism>
<accession>A0A4Y2AJJ8</accession>
<dbReference type="PANTHER" id="PTHR19446">
    <property type="entry name" value="REVERSE TRANSCRIPTASES"/>
    <property type="match status" value="1"/>
</dbReference>
<dbReference type="AlphaFoldDB" id="A0A4Y2AJJ8"/>
<dbReference type="EMBL" id="BGPR01000020">
    <property type="protein sequence ID" value="GBL80042.1"/>
    <property type="molecule type" value="Genomic_DNA"/>
</dbReference>
<keyword evidence="2" id="KW-1185">Reference proteome</keyword>
<reference evidence="1 2" key="1">
    <citation type="journal article" date="2019" name="Sci. Rep.">
        <title>Orb-weaving spider Araneus ventricosus genome elucidates the spidroin gene catalogue.</title>
        <authorList>
            <person name="Kono N."/>
            <person name="Nakamura H."/>
            <person name="Ohtoshi R."/>
            <person name="Moran D.A.P."/>
            <person name="Shinohara A."/>
            <person name="Yoshida Y."/>
            <person name="Fujiwara M."/>
            <person name="Mori M."/>
            <person name="Tomita M."/>
            <person name="Arakawa K."/>
        </authorList>
    </citation>
    <scope>NUCLEOTIDE SEQUENCE [LARGE SCALE GENOMIC DNA]</scope>
</reference>
<protein>
    <recommendedName>
        <fullName evidence="3">Reverse transcriptase domain-containing protein</fullName>
    </recommendedName>
</protein>
<comment type="caution">
    <text evidence="1">The sequence shown here is derived from an EMBL/GenBank/DDBJ whole genome shotgun (WGS) entry which is preliminary data.</text>
</comment>
<name>A0A4Y2AJJ8_ARAVE</name>
<proteinExistence type="predicted"/>
<evidence type="ECO:0000313" key="1">
    <source>
        <dbReference type="EMBL" id="GBL80042.1"/>
    </source>
</evidence>
<dbReference type="OrthoDB" id="6514113at2759"/>
<gene>
    <name evidence="1" type="ORF">AVEN_29056_1</name>
</gene>